<dbReference type="AlphaFoldDB" id="A0AA96WEZ8"/>
<dbReference type="GO" id="GO:0004519">
    <property type="term" value="F:endonuclease activity"/>
    <property type="evidence" value="ECO:0007669"/>
    <property type="project" value="UniProtKB-KW"/>
</dbReference>
<dbReference type="InterPro" id="IPR011335">
    <property type="entry name" value="Restrct_endonuc-II-like"/>
</dbReference>
<accession>A0AA96WEZ8</accession>
<protein>
    <submittedName>
        <fullName evidence="2">Uma2 family endonuclease</fullName>
    </submittedName>
</protein>
<keyword evidence="2" id="KW-0378">Hydrolase</keyword>
<organism evidence="2">
    <name type="scientific">Leptolyngbya sp. NK1-12</name>
    <dbReference type="NCBI Taxonomy" id="2547451"/>
    <lineage>
        <taxon>Bacteria</taxon>
        <taxon>Bacillati</taxon>
        <taxon>Cyanobacteriota</taxon>
        <taxon>Cyanophyceae</taxon>
        <taxon>Leptolyngbyales</taxon>
        <taxon>Leptolyngbyaceae</taxon>
        <taxon>Leptolyngbya group</taxon>
        <taxon>Leptolyngbya</taxon>
    </lineage>
</organism>
<keyword evidence="2" id="KW-0255">Endonuclease</keyword>
<sequence length="213" mass="24466">MTSTPTAITERLTLYDISWEGYETLLNVLGNRPVRTTYSQGVVELMILSYQHERYKKLLARFVETLTEELDIPIAGGGSTTFKRQDLERGLEPDECFYIEHEPDVRGKQAIDLAQDPPPDLAIEIDMTSSSLNRMAIYAALGIPEVWRFDGTTLEFFERQGDHYERLTHSATFPTIQPSDFTRFITLAETTNDTTVIRQFRSWVRQRMGSPFS</sequence>
<evidence type="ECO:0000259" key="1">
    <source>
        <dbReference type="Pfam" id="PF05685"/>
    </source>
</evidence>
<dbReference type="InterPro" id="IPR012296">
    <property type="entry name" value="Nuclease_put_TT1808"/>
</dbReference>
<dbReference type="SUPFAM" id="SSF52980">
    <property type="entry name" value="Restriction endonuclease-like"/>
    <property type="match status" value="1"/>
</dbReference>
<feature type="domain" description="Putative restriction endonuclease" evidence="1">
    <location>
        <begin position="19"/>
        <end position="181"/>
    </location>
</feature>
<proteinExistence type="predicted"/>
<dbReference type="CDD" id="cd06260">
    <property type="entry name" value="DUF820-like"/>
    <property type="match status" value="1"/>
</dbReference>
<dbReference type="InterPro" id="IPR008538">
    <property type="entry name" value="Uma2"/>
</dbReference>
<gene>
    <name evidence="2" type="ORF">HJG54_14005</name>
</gene>
<dbReference type="PANTHER" id="PTHR47152">
    <property type="entry name" value="SLR2084 PROTEIN-RELATED"/>
    <property type="match status" value="1"/>
</dbReference>
<dbReference type="EMBL" id="CP053586">
    <property type="protein sequence ID" value="WNZ23860.1"/>
    <property type="molecule type" value="Genomic_DNA"/>
</dbReference>
<keyword evidence="2" id="KW-0540">Nuclease</keyword>
<evidence type="ECO:0000313" key="2">
    <source>
        <dbReference type="EMBL" id="WNZ23860.1"/>
    </source>
</evidence>
<name>A0AA96WEZ8_9CYAN</name>
<dbReference type="RefSeq" id="WP_316429346.1">
    <property type="nucleotide sequence ID" value="NZ_CP053586.1"/>
</dbReference>
<reference evidence="2" key="1">
    <citation type="submission" date="2020-05" db="EMBL/GenBank/DDBJ databases">
        <authorList>
            <person name="Zhu T."/>
            <person name="Keshari N."/>
            <person name="Lu X."/>
        </authorList>
    </citation>
    <scope>NUCLEOTIDE SEQUENCE</scope>
    <source>
        <strain evidence="2">NK1-12</strain>
    </source>
</reference>
<dbReference type="Pfam" id="PF05685">
    <property type="entry name" value="Uma2"/>
    <property type="match status" value="1"/>
</dbReference>
<dbReference type="PANTHER" id="PTHR47152:SF2">
    <property type="entry name" value="SLR2084 PROTEIN"/>
    <property type="match status" value="1"/>
</dbReference>
<dbReference type="Gene3D" id="3.90.1570.10">
    <property type="entry name" value="tt1808, chain A"/>
    <property type="match status" value="1"/>
</dbReference>